<evidence type="ECO:0000256" key="5">
    <source>
        <dbReference type="ARBA" id="ARBA00022824"/>
    </source>
</evidence>
<keyword evidence="6 10" id="KW-1133">Transmembrane helix</keyword>
<gene>
    <name evidence="12" type="primary">RFT1</name>
    <name evidence="12" type="ORF">LPJ61_000518</name>
</gene>
<dbReference type="GO" id="GO:0005789">
    <property type="term" value="C:endoplasmic reticulum membrane"/>
    <property type="evidence" value="ECO:0007669"/>
    <property type="project" value="UniProtKB-SubCell"/>
</dbReference>
<proteinExistence type="inferred from homology"/>
<feature type="region of interest" description="Disordered" evidence="11">
    <location>
        <begin position="88"/>
        <end position="108"/>
    </location>
</feature>
<keyword evidence="4 10" id="KW-0812">Transmembrane</keyword>
<dbReference type="InterPro" id="IPR007594">
    <property type="entry name" value="RFT1"/>
</dbReference>
<feature type="transmembrane region" description="Helical" evidence="10">
    <location>
        <begin position="423"/>
        <end position="443"/>
    </location>
</feature>
<dbReference type="GO" id="GO:0034203">
    <property type="term" value="P:glycolipid translocation"/>
    <property type="evidence" value="ECO:0007669"/>
    <property type="project" value="TreeGrafter"/>
</dbReference>
<feature type="transmembrane region" description="Helical" evidence="10">
    <location>
        <begin position="114"/>
        <end position="137"/>
    </location>
</feature>
<feature type="transmembrane region" description="Helical" evidence="10">
    <location>
        <begin position="391"/>
        <end position="411"/>
    </location>
</feature>
<comment type="subcellular location">
    <subcellularLocation>
        <location evidence="1 10">Endoplasmic reticulum membrane</location>
        <topology evidence="1 10">Multi-pass membrane protein</topology>
    </subcellularLocation>
</comment>
<feature type="transmembrane region" description="Helical" evidence="10">
    <location>
        <begin position="520"/>
        <end position="543"/>
    </location>
</feature>
<dbReference type="Pfam" id="PF04506">
    <property type="entry name" value="Rft-1"/>
    <property type="match status" value="1"/>
</dbReference>
<evidence type="ECO:0000256" key="11">
    <source>
        <dbReference type="SAM" id="MobiDB-lite"/>
    </source>
</evidence>
<dbReference type="AlphaFoldDB" id="A0A9W7YI70"/>
<evidence type="ECO:0000256" key="10">
    <source>
        <dbReference type="RuleBase" id="RU365067"/>
    </source>
</evidence>
<organism evidence="12 13">
    <name type="scientific">Coemansia biformis</name>
    <dbReference type="NCBI Taxonomy" id="1286918"/>
    <lineage>
        <taxon>Eukaryota</taxon>
        <taxon>Fungi</taxon>
        <taxon>Fungi incertae sedis</taxon>
        <taxon>Zoopagomycota</taxon>
        <taxon>Kickxellomycotina</taxon>
        <taxon>Kickxellomycetes</taxon>
        <taxon>Kickxellales</taxon>
        <taxon>Kickxellaceae</taxon>
        <taxon>Coemansia</taxon>
    </lineage>
</organism>
<feature type="region of interest" description="Disordered" evidence="11">
    <location>
        <begin position="342"/>
        <end position="373"/>
    </location>
</feature>
<evidence type="ECO:0000256" key="9">
    <source>
        <dbReference type="ARBA" id="ARBA00045912"/>
    </source>
</evidence>
<evidence type="ECO:0000313" key="13">
    <source>
        <dbReference type="Proteomes" id="UP001143981"/>
    </source>
</evidence>
<keyword evidence="5 10" id="KW-0256">Endoplasmic reticulum</keyword>
<dbReference type="Proteomes" id="UP001143981">
    <property type="component" value="Unassembled WGS sequence"/>
</dbReference>
<protein>
    <recommendedName>
        <fullName evidence="8 10">Man(5)GlcNAc(2)-PP-dolichol translocation protein RFT1</fullName>
    </recommendedName>
</protein>
<comment type="pathway">
    <text evidence="2">Protein modification; protein glycosylation.</text>
</comment>
<feature type="transmembrane region" description="Helical" evidence="10">
    <location>
        <begin position="224"/>
        <end position="244"/>
    </location>
</feature>
<evidence type="ECO:0000256" key="7">
    <source>
        <dbReference type="ARBA" id="ARBA00023136"/>
    </source>
</evidence>
<feature type="transmembrane region" description="Helical" evidence="10">
    <location>
        <begin position="191"/>
        <end position="212"/>
    </location>
</feature>
<reference evidence="12" key="1">
    <citation type="submission" date="2022-07" db="EMBL/GenBank/DDBJ databases">
        <title>Phylogenomic reconstructions and comparative analyses of Kickxellomycotina fungi.</title>
        <authorList>
            <person name="Reynolds N.K."/>
            <person name="Stajich J.E."/>
            <person name="Barry K."/>
            <person name="Grigoriev I.V."/>
            <person name="Crous P."/>
            <person name="Smith M.E."/>
        </authorList>
    </citation>
    <scope>NUCLEOTIDE SEQUENCE</scope>
    <source>
        <strain evidence="12">BCRC 34381</strain>
    </source>
</reference>
<evidence type="ECO:0000313" key="12">
    <source>
        <dbReference type="EMBL" id="KAJ1735492.1"/>
    </source>
</evidence>
<feature type="transmembrane region" description="Helical" evidence="10">
    <location>
        <begin position="455"/>
        <end position="479"/>
    </location>
</feature>
<comment type="caution">
    <text evidence="12">The sequence shown here is derived from an EMBL/GenBank/DDBJ whole genome shotgun (WGS) entry which is preliminary data.</text>
</comment>
<sequence length="597" mass="62993">MGQVPAGGGAPGPQGAFAGAQYLMGLQLFVRLATFSTNTAVLYIAGRRAFGVASVRFELLLSTILFLSREGMRNALLRVAVADRSGSEGSTALRTSQNSASTPAGRPSAQEQRIINAALVPIAAGMGMAGCLYAAYVGRSAEGPEPQGPGSVPYYRLSLAVYIVAAWIELCVEPLFVLSRARVLFRLQAKCEGIAVSCRCAAVVAALLAGRLVAETAGENPLRLLAFAVGQLAYATAILLAFAWHMARELDYPVWMCYVPRAGPRPRDGTQRSGAIGGLAAVLVGQSLLKHFLTQGDSMVMARFATADEMGVFAFVSNYGSIPARIVFLPLEEASRAVFSRMAPSQPPRHSGGTPSAGSAMDVGDAEEDGTREGDARGAAHILATLGKLQLLLGLLLVAFGPLYAPVLLSLIRQNDPAVRQALVAYCFYLPLLGLNGFVEAFVHSVASRRQLLRINMWMVVFTAVYMTVAVLALCHYNLGSAGIIAANMLNMALRVAYGGWFIFGWYAQRHSAGPRLAAMLPHPAVAGACLASSVTAAAAMAATGAAQNLVLCRLTVLALGAALGAAVLVIVWRYEQPFIRSVQALRTGQPLHAKVD</sequence>
<evidence type="ECO:0000256" key="3">
    <source>
        <dbReference type="ARBA" id="ARBA00010288"/>
    </source>
</evidence>
<feature type="transmembrane region" description="Helical" evidence="10">
    <location>
        <begin position="555"/>
        <end position="573"/>
    </location>
</feature>
<keyword evidence="13" id="KW-1185">Reference proteome</keyword>
<dbReference type="EMBL" id="JANBOI010000024">
    <property type="protein sequence ID" value="KAJ1735492.1"/>
    <property type="molecule type" value="Genomic_DNA"/>
</dbReference>
<dbReference type="OrthoDB" id="9979195at2759"/>
<keyword evidence="10" id="KW-0813">Transport</keyword>
<evidence type="ECO:0000256" key="2">
    <source>
        <dbReference type="ARBA" id="ARBA00004922"/>
    </source>
</evidence>
<keyword evidence="7 10" id="KW-0472">Membrane</keyword>
<comment type="similarity">
    <text evidence="3 10">Belongs to the RFT1 family.</text>
</comment>
<evidence type="ECO:0000256" key="6">
    <source>
        <dbReference type="ARBA" id="ARBA00022989"/>
    </source>
</evidence>
<name>A0A9W7YI70_9FUNG</name>
<dbReference type="GO" id="GO:0006488">
    <property type="term" value="P:dolichol-linked oligosaccharide biosynthetic process"/>
    <property type="evidence" value="ECO:0007669"/>
    <property type="project" value="InterPro"/>
</dbReference>
<dbReference type="PANTHER" id="PTHR13117">
    <property type="entry name" value="ENDOPLASMIC RETICULUM MULTISPAN TRANSMEMBRANE PROTEIN-RELATED"/>
    <property type="match status" value="1"/>
</dbReference>
<evidence type="ECO:0000256" key="1">
    <source>
        <dbReference type="ARBA" id="ARBA00004477"/>
    </source>
</evidence>
<feature type="transmembrane region" description="Helical" evidence="10">
    <location>
        <begin position="157"/>
        <end position="179"/>
    </location>
</feature>
<feature type="transmembrane region" description="Helical" evidence="10">
    <location>
        <begin position="485"/>
        <end position="508"/>
    </location>
</feature>
<feature type="compositionally biased region" description="Polar residues" evidence="11">
    <location>
        <begin position="88"/>
        <end position="102"/>
    </location>
</feature>
<evidence type="ECO:0000256" key="8">
    <source>
        <dbReference type="ARBA" id="ARBA00044793"/>
    </source>
</evidence>
<dbReference type="PANTHER" id="PTHR13117:SF5">
    <property type="entry name" value="PROTEIN RFT1 HOMOLOG"/>
    <property type="match status" value="1"/>
</dbReference>
<comment type="function">
    <text evidence="9 10">Intramembrane glycolipid transporter that operates in the biosynthetic pathway of dolichol-linked oligosaccharides, the glycan precursors employed in protein asparagine (N)-glycosylation. The sequential addition of sugars to dolichol pyrophosphate produces dolichol-linked oligosaccharides containing fourteen sugars, including two GlcNAcs, nine mannoses and three glucoses. Once assembled, the oligosaccharide is transferred from the lipid to nascent proteins by oligosaccharyltransferases. The assembly of dolichol-linked oligosaccharides begins on the cytosolic side of the endoplasmic reticulum membrane and finishes in its lumen. RFT1 could mediate the translocation of the cytosolically oriented intermediate DolPP-GlcNAc2Man5, produced by ALG11, into the ER lumen where dolichol-linked oligosaccharides assembly continues. However, the intramembrane lipid transporter activity could not be confirmed in vitro.</text>
</comment>
<evidence type="ECO:0000256" key="4">
    <source>
        <dbReference type="ARBA" id="ARBA00022692"/>
    </source>
</evidence>
<accession>A0A9W7YI70</accession>